<organism evidence="8 9">
    <name type="scientific">Acyrthosiphon pisum</name>
    <name type="common">Pea aphid</name>
    <dbReference type="NCBI Taxonomy" id="7029"/>
    <lineage>
        <taxon>Eukaryota</taxon>
        <taxon>Metazoa</taxon>
        <taxon>Ecdysozoa</taxon>
        <taxon>Arthropoda</taxon>
        <taxon>Hexapoda</taxon>
        <taxon>Insecta</taxon>
        <taxon>Pterygota</taxon>
        <taxon>Neoptera</taxon>
        <taxon>Paraneoptera</taxon>
        <taxon>Hemiptera</taxon>
        <taxon>Sternorrhyncha</taxon>
        <taxon>Aphidomorpha</taxon>
        <taxon>Aphidoidea</taxon>
        <taxon>Aphididae</taxon>
        <taxon>Macrosiphini</taxon>
        <taxon>Acyrthosiphon</taxon>
    </lineage>
</organism>
<accession>A0A8R2D1Z2</accession>
<dbReference type="GeneID" id="100165490"/>
<dbReference type="OMA" id="YHIMPDF"/>
<dbReference type="KEGG" id="api:100165490"/>
<keyword evidence="5" id="KW-0862">Zinc</keyword>
<evidence type="ECO:0000259" key="7">
    <source>
        <dbReference type="SMART" id="SM01168"/>
    </source>
</evidence>
<dbReference type="SMART" id="SM01168">
    <property type="entry name" value="DUF1907"/>
    <property type="match status" value="1"/>
</dbReference>
<feature type="domain" description="DUF1907" evidence="7">
    <location>
        <begin position="33"/>
        <end position="315"/>
    </location>
</feature>
<dbReference type="CDD" id="cd17298">
    <property type="entry name" value="DUF1907"/>
    <property type="match status" value="1"/>
</dbReference>
<dbReference type="SUPFAM" id="SSF117856">
    <property type="entry name" value="AF0104/ALDC/Ptd012-like"/>
    <property type="match status" value="1"/>
</dbReference>
<dbReference type="OrthoDB" id="5119241at2759"/>
<comment type="subcellular location">
    <subcellularLocation>
        <location evidence="1">Nucleus</location>
    </subcellularLocation>
</comment>
<protein>
    <recommendedName>
        <fullName evidence="7">DUF1907 domain-containing protein</fullName>
    </recommendedName>
</protein>
<evidence type="ECO:0000256" key="3">
    <source>
        <dbReference type="ARBA" id="ARBA00022723"/>
    </source>
</evidence>
<dbReference type="GO" id="GO:0005634">
    <property type="term" value="C:nucleus"/>
    <property type="evidence" value="ECO:0007669"/>
    <property type="project" value="UniProtKB-SubCell"/>
</dbReference>
<evidence type="ECO:0000256" key="4">
    <source>
        <dbReference type="ARBA" id="ARBA00022801"/>
    </source>
</evidence>
<reference evidence="9" key="1">
    <citation type="submission" date="2010-06" db="EMBL/GenBank/DDBJ databases">
        <authorList>
            <person name="Jiang H."/>
            <person name="Abraham K."/>
            <person name="Ali S."/>
            <person name="Alsbrooks S.L."/>
            <person name="Anim B.N."/>
            <person name="Anosike U.S."/>
            <person name="Attaway T."/>
            <person name="Bandaranaike D.P."/>
            <person name="Battles P.K."/>
            <person name="Bell S.N."/>
            <person name="Bell A.V."/>
            <person name="Beltran B."/>
            <person name="Bickham C."/>
            <person name="Bustamante Y."/>
            <person name="Caleb T."/>
            <person name="Canada A."/>
            <person name="Cardenas V."/>
            <person name="Carter K."/>
            <person name="Chacko J."/>
            <person name="Chandrabose M.N."/>
            <person name="Chavez D."/>
            <person name="Chavez A."/>
            <person name="Chen L."/>
            <person name="Chu H.-S."/>
            <person name="Claassen K.J."/>
            <person name="Cockrell R."/>
            <person name="Collins M."/>
            <person name="Cooper J.A."/>
            <person name="Cree A."/>
            <person name="Curry S.M."/>
            <person name="Da Y."/>
            <person name="Dao M.D."/>
            <person name="Das B."/>
            <person name="Davila M.-L."/>
            <person name="Davy-Carroll L."/>
            <person name="Denson S."/>
            <person name="Dinh H."/>
            <person name="Ebong V.E."/>
            <person name="Edwards J.R."/>
            <person name="Egan A."/>
            <person name="El-Daye J."/>
            <person name="Escobedo L."/>
            <person name="Fernandez S."/>
            <person name="Fernando P.R."/>
            <person name="Flagg N."/>
            <person name="Forbes L.D."/>
            <person name="Fowler R.G."/>
            <person name="Fu Q."/>
            <person name="Gabisi R.A."/>
            <person name="Ganer J."/>
            <person name="Garbino Pronczuk A."/>
            <person name="Garcia R.M."/>
            <person name="Garner T."/>
            <person name="Garrett T.E."/>
            <person name="Gonzalez D.A."/>
            <person name="Hamid H."/>
            <person name="Hawkins E.S."/>
            <person name="Hirani K."/>
            <person name="Hogues M.E."/>
            <person name="Hollins B."/>
            <person name="Hsiao C.-H."/>
            <person name="Jabil R."/>
            <person name="James M.L."/>
            <person name="Jhangiani S.N."/>
            <person name="Johnson B."/>
            <person name="Johnson Q."/>
            <person name="Joshi V."/>
            <person name="Kalu J.B."/>
            <person name="Kam C."/>
            <person name="Kashfia A."/>
            <person name="Keebler J."/>
            <person name="Kisamo H."/>
            <person name="Kovar C.L."/>
            <person name="Lago L.A."/>
            <person name="Lai C.-Y."/>
            <person name="Laidlaw J."/>
            <person name="Lara F."/>
            <person name="Le T.-K."/>
            <person name="Lee S.L."/>
            <person name="Legall F.H."/>
            <person name="Lemon S.J."/>
            <person name="Lewis L.R."/>
            <person name="Li B."/>
            <person name="Liu Y."/>
            <person name="Liu Y.-S."/>
            <person name="Lopez J."/>
            <person name="Lozado R.J."/>
            <person name="Lu J."/>
            <person name="Madu R.C."/>
            <person name="Maheshwari M."/>
            <person name="Maheshwari R."/>
            <person name="Malloy K."/>
            <person name="Martinez E."/>
            <person name="Mathew T."/>
            <person name="Mercado I.C."/>
            <person name="Mercado C."/>
            <person name="Meyer B."/>
            <person name="Montgomery K."/>
            <person name="Morgan M.B."/>
            <person name="Munidasa M."/>
            <person name="Nazareth L.V."/>
            <person name="Nelson J."/>
            <person name="Ng B.M."/>
            <person name="Nguyen N.B."/>
            <person name="Nguyen P.Q."/>
            <person name="Nguyen T."/>
            <person name="Obregon M."/>
            <person name="Okwuonu G.O."/>
            <person name="Onwere C.G."/>
            <person name="Orozco G."/>
            <person name="Parra A."/>
            <person name="Patel S."/>
            <person name="Patil S."/>
            <person name="Perez A."/>
            <person name="Perez Y."/>
            <person name="Pham C."/>
            <person name="Primus E.L."/>
            <person name="Pu L.-L."/>
            <person name="Puazo M."/>
            <person name="Qin X."/>
            <person name="Quiroz J.B."/>
            <person name="Reese J."/>
            <person name="Richards S."/>
            <person name="Rives C.M."/>
            <person name="Robberts R."/>
            <person name="Ruiz S.J."/>
            <person name="Ruiz M.J."/>
            <person name="Santibanez J."/>
            <person name="Schneider B.W."/>
            <person name="Sisson I."/>
            <person name="Smith M."/>
            <person name="Sodergren E."/>
            <person name="Song X.-Z."/>
            <person name="Song B.B."/>
            <person name="Summersgill H."/>
            <person name="Thelus R."/>
            <person name="Thornton R.D."/>
            <person name="Trejos Z.Y."/>
            <person name="Usmani K."/>
            <person name="Vattathil S."/>
            <person name="Villasana D."/>
            <person name="Walker D.L."/>
            <person name="Wang S."/>
            <person name="Wang K."/>
            <person name="White C.S."/>
            <person name="Williams A.C."/>
            <person name="Williamson J."/>
            <person name="Wilson K."/>
            <person name="Woghiren I.O."/>
            <person name="Woodworth J.R."/>
            <person name="Worley K.C."/>
            <person name="Wright R.A."/>
            <person name="Wu W."/>
            <person name="Young L."/>
            <person name="Zhang L."/>
            <person name="Zhang J."/>
            <person name="Zhu Y."/>
            <person name="Muzny D.M."/>
            <person name="Weinstock G."/>
            <person name="Gibbs R.A."/>
        </authorList>
    </citation>
    <scope>NUCLEOTIDE SEQUENCE [LARGE SCALE GENOMIC DNA]</scope>
    <source>
        <strain evidence="9">LSR1</strain>
    </source>
</reference>
<dbReference type="InterPro" id="IPR015021">
    <property type="entry name" value="C11orf54_DUF1907"/>
</dbReference>
<name>A0A8R2D1Z2_ACYPI</name>
<proteinExistence type="predicted"/>
<keyword evidence="9" id="KW-1185">Reference proteome</keyword>
<dbReference type="EnsemblMetazoa" id="XM_016801924.2">
    <property type="protein sequence ID" value="XP_016657413.1"/>
    <property type="gene ID" value="LOC100165490"/>
</dbReference>
<dbReference type="AlphaFoldDB" id="A0A8R2D1Z2"/>
<evidence type="ECO:0000256" key="2">
    <source>
        <dbReference type="ARBA" id="ARBA00011245"/>
    </source>
</evidence>
<dbReference type="Proteomes" id="UP000007819">
    <property type="component" value="Chromosome A2"/>
</dbReference>
<dbReference type="PANTHER" id="PTHR13204">
    <property type="entry name" value="PTD012 PROTEIN"/>
    <property type="match status" value="1"/>
</dbReference>
<dbReference type="PANTHER" id="PTHR13204:SF1">
    <property type="entry name" value="ESTER HYDROLASE C11ORF54"/>
    <property type="match status" value="1"/>
</dbReference>
<dbReference type="RefSeq" id="XP_016657413.1">
    <property type="nucleotide sequence ID" value="XM_016801924.1"/>
</dbReference>
<keyword evidence="4" id="KW-0378">Hydrolase</keyword>
<evidence type="ECO:0000313" key="8">
    <source>
        <dbReference type="EnsemblMetazoa" id="XP_016657413.1"/>
    </source>
</evidence>
<evidence type="ECO:0000256" key="5">
    <source>
        <dbReference type="ARBA" id="ARBA00022833"/>
    </source>
</evidence>
<evidence type="ECO:0000256" key="6">
    <source>
        <dbReference type="ARBA" id="ARBA00023242"/>
    </source>
</evidence>
<sequence length="327" mass="35920">MVDSSSPVTLDMISLPTVRIDLNVPTLDRIIEALLPELSNNFETVSVDAVQCPNLTCSPFNLAAEGLNGDEMVIDIGSPSFLLPLVNLNKVYDIRDFAKVTGTDPLFVIGAGAGPWPHVGVNCEFIGNVRLTSDDSVNNNNSSHLYKVDPQTGSQVHHRLPQDETRFALLANFYTSRGMTGEVLKIVCETRNGPLDFVTSIRKALAKYFGDKPVGLGGVILIETSKVKVHVMPDFSKIPLDSEADLNNWLKFFEVSTPLVALGYLVSHDPGLDLRPQHFHLFGNHGEGGHYHHDTEPTTVKYTAYLNVAKKLIRVDQPETALLFGKD</sequence>
<keyword evidence="3" id="KW-0479">Metal-binding</keyword>
<evidence type="ECO:0000313" key="9">
    <source>
        <dbReference type="Proteomes" id="UP000007819"/>
    </source>
</evidence>
<dbReference type="GO" id="GO:0016788">
    <property type="term" value="F:hydrolase activity, acting on ester bonds"/>
    <property type="evidence" value="ECO:0007669"/>
    <property type="project" value="TreeGrafter"/>
</dbReference>
<reference evidence="8" key="2">
    <citation type="submission" date="2022-06" db="UniProtKB">
        <authorList>
            <consortium name="EnsemblMetazoa"/>
        </authorList>
    </citation>
    <scope>IDENTIFICATION</scope>
</reference>
<evidence type="ECO:0000256" key="1">
    <source>
        <dbReference type="ARBA" id="ARBA00004123"/>
    </source>
</evidence>
<comment type="subunit">
    <text evidence="2">Monomer.</text>
</comment>
<keyword evidence="6" id="KW-0539">Nucleus</keyword>
<dbReference type="GO" id="GO:0008270">
    <property type="term" value="F:zinc ion binding"/>
    <property type="evidence" value="ECO:0007669"/>
    <property type="project" value="TreeGrafter"/>
</dbReference>
<dbReference type="Pfam" id="PF08925">
    <property type="entry name" value="DUF1907"/>
    <property type="match status" value="1"/>
</dbReference>